<protein>
    <submittedName>
        <fullName evidence="1">Uncharacterized protein</fullName>
    </submittedName>
</protein>
<dbReference type="AlphaFoldDB" id="A0A4Y7KTE2"/>
<keyword evidence="2" id="KW-1185">Reference proteome</keyword>
<dbReference type="Proteomes" id="UP000316621">
    <property type="component" value="Chromosome 8"/>
</dbReference>
<evidence type="ECO:0000313" key="1">
    <source>
        <dbReference type="EMBL" id="RZC75381.1"/>
    </source>
</evidence>
<organism evidence="1 2">
    <name type="scientific">Papaver somniferum</name>
    <name type="common">Opium poppy</name>
    <dbReference type="NCBI Taxonomy" id="3469"/>
    <lineage>
        <taxon>Eukaryota</taxon>
        <taxon>Viridiplantae</taxon>
        <taxon>Streptophyta</taxon>
        <taxon>Embryophyta</taxon>
        <taxon>Tracheophyta</taxon>
        <taxon>Spermatophyta</taxon>
        <taxon>Magnoliopsida</taxon>
        <taxon>Ranunculales</taxon>
        <taxon>Papaveraceae</taxon>
        <taxon>Papaveroideae</taxon>
        <taxon>Papaver</taxon>
    </lineage>
</organism>
<accession>A0A4Y7KTE2</accession>
<sequence length="72" mass="8594">MCFNPTDRSKIITKRYFFEVFAKRGFQKNKNQRGVIDFNFFSINMTANVVGFSSKRTDLQKMRNKLYPSKKE</sequence>
<name>A0A4Y7KTE2_PAPSO</name>
<evidence type="ECO:0000313" key="2">
    <source>
        <dbReference type="Proteomes" id="UP000316621"/>
    </source>
</evidence>
<dbReference type="EMBL" id="CM010722">
    <property type="protein sequence ID" value="RZC75381.1"/>
    <property type="molecule type" value="Genomic_DNA"/>
</dbReference>
<reference evidence="1 2" key="1">
    <citation type="journal article" date="2018" name="Science">
        <title>The opium poppy genome and morphinan production.</title>
        <authorList>
            <person name="Guo L."/>
            <person name="Winzer T."/>
            <person name="Yang X."/>
            <person name="Li Y."/>
            <person name="Ning Z."/>
            <person name="He Z."/>
            <person name="Teodor R."/>
            <person name="Lu Y."/>
            <person name="Bowser T.A."/>
            <person name="Graham I.A."/>
            <person name="Ye K."/>
        </authorList>
    </citation>
    <scope>NUCLEOTIDE SEQUENCE [LARGE SCALE GENOMIC DNA]</scope>
    <source>
        <strain evidence="2">cv. HN1</strain>
        <tissue evidence="1">Leaves</tissue>
    </source>
</reference>
<dbReference type="Gramene" id="RZC75381">
    <property type="protein sequence ID" value="RZC75381"/>
    <property type="gene ID" value="C5167_050863"/>
</dbReference>
<proteinExistence type="predicted"/>
<gene>
    <name evidence="1" type="ORF">C5167_050863</name>
</gene>